<protein>
    <recommendedName>
        <fullName evidence="5">RING-type domain-containing protein</fullName>
    </recommendedName>
</protein>
<dbReference type="Ensembl" id="ENSNMLT00000019542.1">
    <property type="protein sequence ID" value="ENSNMLP00000017372.1"/>
    <property type="gene ID" value="ENSNMLG00000011490.1"/>
</dbReference>
<name>A0A8C6TFB8_9GOBI</name>
<dbReference type="InterPro" id="IPR003613">
    <property type="entry name" value="Ubox_domain"/>
</dbReference>
<dbReference type="PROSITE" id="PS50089">
    <property type="entry name" value="ZF_RING_2"/>
    <property type="match status" value="1"/>
</dbReference>
<keyword evidence="2 4" id="KW-0863">Zinc-finger</keyword>
<dbReference type="InterPro" id="IPR051051">
    <property type="entry name" value="E3_ubiq-ligase_TRIM/RNF"/>
</dbReference>
<dbReference type="PANTHER" id="PTHR25465:SF32">
    <property type="entry name" value="BLOODTHIRSTY-RELATED GENE FAMILY, MEMBER 16 ISOFORM X1-RELATED"/>
    <property type="match status" value="1"/>
</dbReference>
<dbReference type="SMART" id="SM00504">
    <property type="entry name" value="Ubox"/>
    <property type="match status" value="1"/>
</dbReference>
<dbReference type="AlphaFoldDB" id="A0A8C6TFB8"/>
<dbReference type="InterPro" id="IPR027370">
    <property type="entry name" value="Znf-RING_euk"/>
</dbReference>
<feature type="domain" description="RING-type" evidence="5">
    <location>
        <begin position="15"/>
        <end position="54"/>
    </location>
</feature>
<keyword evidence="7" id="KW-1185">Reference proteome</keyword>
<dbReference type="InterPro" id="IPR001841">
    <property type="entry name" value="Znf_RING"/>
</dbReference>
<dbReference type="Proteomes" id="UP000694523">
    <property type="component" value="Unplaced"/>
</dbReference>
<dbReference type="Gene3D" id="4.10.830.40">
    <property type="match status" value="1"/>
</dbReference>
<dbReference type="PROSITE" id="PS00518">
    <property type="entry name" value="ZF_RING_1"/>
    <property type="match status" value="1"/>
</dbReference>
<evidence type="ECO:0000256" key="3">
    <source>
        <dbReference type="ARBA" id="ARBA00022833"/>
    </source>
</evidence>
<reference evidence="6" key="2">
    <citation type="submission" date="2025-09" db="UniProtKB">
        <authorList>
            <consortium name="Ensembl"/>
        </authorList>
    </citation>
    <scope>IDENTIFICATION</scope>
</reference>
<dbReference type="GO" id="GO:0008270">
    <property type="term" value="F:zinc ion binding"/>
    <property type="evidence" value="ECO:0007669"/>
    <property type="project" value="UniProtKB-KW"/>
</dbReference>
<keyword evidence="3" id="KW-0862">Zinc</keyword>
<dbReference type="SUPFAM" id="SSF57850">
    <property type="entry name" value="RING/U-box"/>
    <property type="match status" value="1"/>
</dbReference>
<evidence type="ECO:0000256" key="1">
    <source>
        <dbReference type="ARBA" id="ARBA00022723"/>
    </source>
</evidence>
<accession>A0A8C6TFB8</accession>
<dbReference type="GO" id="GO:0004842">
    <property type="term" value="F:ubiquitin-protein transferase activity"/>
    <property type="evidence" value="ECO:0007669"/>
    <property type="project" value="InterPro"/>
</dbReference>
<evidence type="ECO:0000256" key="4">
    <source>
        <dbReference type="PROSITE-ProRule" id="PRU00175"/>
    </source>
</evidence>
<keyword evidence="1" id="KW-0479">Metal-binding</keyword>
<dbReference type="Pfam" id="PF13445">
    <property type="entry name" value="zf-RING_UBOX"/>
    <property type="match status" value="1"/>
</dbReference>
<proteinExistence type="predicted"/>
<dbReference type="GO" id="GO:0016567">
    <property type="term" value="P:protein ubiquitination"/>
    <property type="evidence" value="ECO:0007669"/>
    <property type="project" value="InterPro"/>
</dbReference>
<reference evidence="6" key="1">
    <citation type="submission" date="2025-08" db="UniProtKB">
        <authorList>
            <consortium name="Ensembl"/>
        </authorList>
    </citation>
    <scope>IDENTIFICATION</scope>
</reference>
<evidence type="ECO:0000259" key="5">
    <source>
        <dbReference type="PROSITE" id="PS50089"/>
    </source>
</evidence>
<dbReference type="PANTHER" id="PTHR25465">
    <property type="entry name" value="B-BOX DOMAIN CONTAINING"/>
    <property type="match status" value="1"/>
</dbReference>
<dbReference type="Gene3D" id="3.30.40.10">
    <property type="entry name" value="Zinc/RING finger domain, C3HC4 (zinc finger)"/>
    <property type="match status" value="1"/>
</dbReference>
<dbReference type="SMART" id="SM00184">
    <property type="entry name" value="RING"/>
    <property type="match status" value="1"/>
</dbReference>
<evidence type="ECO:0000313" key="7">
    <source>
        <dbReference type="Proteomes" id="UP000694523"/>
    </source>
</evidence>
<evidence type="ECO:0000313" key="6">
    <source>
        <dbReference type="Ensembl" id="ENSNMLP00000017372.1"/>
    </source>
</evidence>
<organism evidence="6 7">
    <name type="scientific">Neogobius melanostomus</name>
    <name type="common">round goby</name>
    <dbReference type="NCBI Taxonomy" id="47308"/>
    <lineage>
        <taxon>Eukaryota</taxon>
        <taxon>Metazoa</taxon>
        <taxon>Chordata</taxon>
        <taxon>Craniata</taxon>
        <taxon>Vertebrata</taxon>
        <taxon>Euteleostomi</taxon>
        <taxon>Actinopterygii</taxon>
        <taxon>Neopterygii</taxon>
        <taxon>Teleostei</taxon>
        <taxon>Neoteleostei</taxon>
        <taxon>Acanthomorphata</taxon>
        <taxon>Gobiaria</taxon>
        <taxon>Gobiiformes</taxon>
        <taxon>Gobioidei</taxon>
        <taxon>Gobiidae</taxon>
        <taxon>Benthophilinae</taxon>
        <taxon>Neogobiini</taxon>
        <taxon>Neogobius</taxon>
    </lineage>
</organism>
<evidence type="ECO:0000256" key="2">
    <source>
        <dbReference type="ARBA" id="ARBA00022771"/>
    </source>
</evidence>
<sequence>MATAMCALSEQQFQCSICLDVFTDPVTTPCGHNFCKTCIEQHWANSVYNCPYCKEAFTRRPELKVNIFISEMAQQFRTAGPGEVGCDLCPEPRLKAVKSCLVCLSSYCELHLQPHLNTALKILLLWLWINKNLVSQHSHIL</sequence>
<dbReference type="InterPro" id="IPR017907">
    <property type="entry name" value="Znf_RING_CS"/>
</dbReference>
<dbReference type="InterPro" id="IPR013083">
    <property type="entry name" value="Znf_RING/FYVE/PHD"/>
</dbReference>